<evidence type="ECO:0000313" key="1">
    <source>
        <dbReference type="EMBL" id="QXJ20502.1"/>
    </source>
</evidence>
<protein>
    <submittedName>
        <fullName evidence="1">Uncharacterized protein</fullName>
    </submittedName>
</protein>
<name>A0ABX8QSV3_9ACTN</name>
<organism evidence="1 2">
    <name type="scientific">Actinomadura graeca</name>
    <dbReference type="NCBI Taxonomy" id="2750812"/>
    <lineage>
        <taxon>Bacteria</taxon>
        <taxon>Bacillati</taxon>
        <taxon>Actinomycetota</taxon>
        <taxon>Actinomycetes</taxon>
        <taxon>Streptosporangiales</taxon>
        <taxon>Thermomonosporaceae</taxon>
        <taxon>Actinomadura</taxon>
    </lineage>
</organism>
<sequence>MAHYTILTPYLDECGAIYIPGVGENGSAIRLNDRAGTLWRDIAANGACDTDALEDADRAFIAVLLSRQVIALSGDGDEA</sequence>
<proteinExistence type="predicted"/>
<dbReference type="EMBL" id="CP059572">
    <property type="protein sequence ID" value="QXJ20502.1"/>
    <property type="molecule type" value="Genomic_DNA"/>
</dbReference>
<dbReference type="RefSeq" id="WP_231333581.1">
    <property type="nucleotide sequence ID" value="NZ_CP059572.1"/>
</dbReference>
<reference evidence="1" key="1">
    <citation type="submission" date="2020-07" db="EMBL/GenBank/DDBJ databases">
        <authorList>
            <person name="Tarantini F.S."/>
            <person name="Hong K.W."/>
            <person name="Chan K.G."/>
        </authorList>
    </citation>
    <scope>NUCLEOTIDE SEQUENCE</scope>
    <source>
        <strain evidence="1">32-07</strain>
    </source>
</reference>
<keyword evidence="2" id="KW-1185">Reference proteome</keyword>
<evidence type="ECO:0000313" key="2">
    <source>
        <dbReference type="Proteomes" id="UP001049518"/>
    </source>
</evidence>
<accession>A0ABX8QSV3</accession>
<dbReference type="Proteomes" id="UP001049518">
    <property type="component" value="Chromosome"/>
</dbReference>
<gene>
    <name evidence="1" type="ORF">AGRA3207_001226</name>
</gene>